<protein>
    <submittedName>
        <fullName evidence="1">Uncharacterized protein</fullName>
    </submittedName>
</protein>
<sequence>MGGVCTGGTMKRSTVAEYGGDGSSLGFSAKLKSMKSFSQHPKKDDDDNDNDAHDDDNDAYRRRMPSYDSGELFFSISRELKPSTPARVNKAPHVSTFLGKAGSVGLEVLDTLGSSMTNLNVNSGFVSNMASRGNKVSILAFEVANTIVKGSNLMQSLSEESIQILKKEILHSEGVRLLVSTDTKELLRIAASDKREELEVFSREVVRFGHMCKDPQWHNLDRFFSRLDVDLVTNKQLREDAEITMQDLINLAQYTSELYHEYHALDRFEQDYRRKLEEVEALHLPRKGESLTILYNDVKHQRKLVRNLKKKSLWSKSLEEVVEKLVDIVTFIHQAIMEVFEENVPSSMDNEKVSPKKPETLGIAGLALHYANLVTQMDNIASRPISLPPNMRDNLYNGLPANVKAALRSRLQEVDFKEVMTMPQIKAEMEKTLQWLVPVATDTTKAHQGFGWVGEWANTGNEFGKKTAGSNNIIRLQTLYHADKQKMDRYILDLIIWLHRLISLVRFRDKVPKYVPSRSPPTNNSTGLITCSDPSRLKASGKLQRVQISLEDRNLLEKVMKRRMLVPGISKSQEFVIVKKKRATVFASSRSMGSSPRREAGYTNADMLDVLDGLGTTF</sequence>
<comment type="caution">
    <text evidence="1">The sequence shown here is derived from an EMBL/GenBank/DDBJ whole genome shotgun (WGS) entry which is preliminary data.</text>
</comment>
<name>A0ACB9C7U5_9ASTR</name>
<evidence type="ECO:0000313" key="1">
    <source>
        <dbReference type="EMBL" id="KAI3730354.1"/>
    </source>
</evidence>
<evidence type="ECO:0000313" key="2">
    <source>
        <dbReference type="Proteomes" id="UP001056120"/>
    </source>
</evidence>
<dbReference type="Proteomes" id="UP001056120">
    <property type="component" value="Linkage Group LG21"/>
</dbReference>
<proteinExistence type="predicted"/>
<reference evidence="1 2" key="2">
    <citation type="journal article" date="2022" name="Mol. Ecol. Resour.">
        <title>The genomes of chicory, endive, great burdock and yacon provide insights into Asteraceae paleo-polyploidization history and plant inulin production.</title>
        <authorList>
            <person name="Fan W."/>
            <person name="Wang S."/>
            <person name="Wang H."/>
            <person name="Wang A."/>
            <person name="Jiang F."/>
            <person name="Liu H."/>
            <person name="Zhao H."/>
            <person name="Xu D."/>
            <person name="Zhang Y."/>
        </authorList>
    </citation>
    <scope>NUCLEOTIDE SEQUENCE [LARGE SCALE GENOMIC DNA]</scope>
    <source>
        <strain evidence="2">cv. Yunnan</strain>
        <tissue evidence="1">Leaves</tissue>
    </source>
</reference>
<gene>
    <name evidence="1" type="ORF">L1987_61524</name>
</gene>
<keyword evidence="2" id="KW-1185">Reference proteome</keyword>
<dbReference type="EMBL" id="CM042038">
    <property type="protein sequence ID" value="KAI3730354.1"/>
    <property type="molecule type" value="Genomic_DNA"/>
</dbReference>
<reference evidence="2" key="1">
    <citation type="journal article" date="2022" name="Mol. Ecol. Resour.">
        <title>The genomes of chicory, endive, great burdock and yacon provide insights into Asteraceae palaeo-polyploidization history and plant inulin production.</title>
        <authorList>
            <person name="Fan W."/>
            <person name="Wang S."/>
            <person name="Wang H."/>
            <person name="Wang A."/>
            <person name="Jiang F."/>
            <person name="Liu H."/>
            <person name="Zhao H."/>
            <person name="Xu D."/>
            <person name="Zhang Y."/>
        </authorList>
    </citation>
    <scope>NUCLEOTIDE SEQUENCE [LARGE SCALE GENOMIC DNA]</scope>
    <source>
        <strain evidence="2">cv. Yunnan</strain>
    </source>
</reference>
<accession>A0ACB9C7U5</accession>
<organism evidence="1 2">
    <name type="scientific">Smallanthus sonchifolius</name>
    <dbReference type="NCBI Taxonomy" id="185202"/>
    <lineage>
        <taxon>Eukaryota</taxon>
        <taxon>Viridiplantae</taxon>
        <taxon>Streptophyta</taxon>
        <taxon>Embryophyta</taxon>
        <taxon>Tracheophyta</taxon>
        <taxon>Spermatophyta</taxon>
        <taxon>Magnoliopsida</taxon>
        <taxon>eudicotyledons</taxon>
        <taxon>Gunneridae</taxon>
        <taxon>Pentapetalae</taxon>
        <taxon>asterids</taxon>
        <taxon>campanulids</taxon>
        <taxon>Asterales</taxon>
        <taxon>Asteraceae</taxon>
        <taxon>Asteroideae</taxon>
        <taxon>Heliantheae alliance</taxon>
        <taxon>Millerieae</taxon>
        <taxon>Smallanthus</taxon>
    </lineage>
</organism>